<dbReference type="EMBL" id="JADCTT010000001">
    <property type="protein sequence ID" value="KAF9758932.1"/>
    <property type="molecule type" value="Genomic_DNA"/>
</dbReference>
<proteinExistence type="predicted"/>
<feature type="compositionally biased region" description="Basic and acidic residues" evidence="2">
    <location>
        <begin position="294"/>
        <end position="306"/>
    </location>
</feature>
<dbReference type="Gene3D" id="1.10.287.110">
    <property type="entry name" value="DnaJ domain"/>
    <property type="match status" value="1"/>
</dbReference>
<dbReference type="Proteomes" id="UP000616885">
    <property type="component" value="Unassembled WGS sequence"/>
</dbReference>
<reference evidence="4" key="1">
    <citation type="submission" date="2020-10" db="EMBL/GenBank/DDBJ databases">
        <title>High-Quality Genome Resource of Clonostachys rosea strain S41 by Oxford Nanopore Long-Read Sequencing.</title>
        <authorList>
            <person name="Wang H."/>
        </authorList>
    </citation>
    <scope>NUCLEOTIDE SEQUENCE</scope>
    <source>
        <strain evidence="4">S41</strain>
    </source>
</reference>
<dbReference type="PANTHER" id="PTHR45006">
    <property type="entry name" value="DNAJ-LIKE PROTEIN 1"/>
    <property type="match status" value="1"/>
</dbReference>
<dbReference type="InterPro" id="IPR018253">
    <property type="entry name" value="DnaJ_domain_CS"/>
</dbReference>
<dbReference type="CDD" id="cd06257">
    <property type="entry name" value="DnaJ"/>
    <property type="match status" value="1"/>
</dbReference>
<dbReference type="GO" id="GO:0005829">
    <property type="term" value="C:cytosol"/>
    <property type="evidence" value="ECO:0007669"/>
    <property type="project" value="TreeGrafter"/>
</dbReference>
<dbReference type="Pfam" id="PF14308">
    <property type="entry name" value="DnaJ-X"/>
    <property type="match status" value="1"/>
</dbReference>
<dbReference type="PROSITE" id="PS00636">
    <property type="entry name" value="DNAJ_1"/>
    <property type="match status" value="1"/>
</dbReference>
<accession>A0A8H7TVL2</accession>
<dbReference type="SMART" id="SM00271">
    <property type="entry name" value="DnaJ"/>
    <property type="match status" value="1"/>
</dbReference>
<dbReference type="PANTHER" id="PTHR45006:SF1">
    <property type="entry name" value="DNAJ-LIKE PROTEIN 1"/>
    <property type="match status" value="1"/>
</dbReference>
<evidence type="ECO:0000259" key="3">
    <source>
        <dbReference type="PROSITE" id="PS50076"/>
    </source>
</evidence>
<dbReference type="GO" id="GO:0016558">
    <property type="term" value="P:protein import into peroxisome matrix"/>
    <property type="evidence" value="ECO:0007669"/>
    <property type="project" value="TreeGrafter"/>
</dbReference>
<feature type="domain" description="J" evidence="3">
    <location>
        <begin position="155"/>
        <end position="220"/>
    </location>
</feature>
<dbReference type="InterPro" id="IPR052814">
    <property type="entry name" value="Peroxisomal_DnaJ"/>
</dbReference>
<dbReference type="Pfam" id="PF00226">
    <property type="entry name" value="DnaJ"/>
    <property type="match status" value="1"/>
</dbReference>
<dbReference type="PROSITE" id="PS50076">
    <property type="entry name" value="DNAJ_2"/>
    <property type="match status" value="1"/>
</dbReference>
<comment type="caution">
    <text evidence="4">The sequence shown here is derived from an EMBL/GenBank/DDBJ whole genome shotgun (WGS) entry which is preliminary data.</text>
</comment>
<gene>
    <name evidence="4" type="ORF">IM811_000626</name>
</gene>
<feature type="compositionally biased region" description="Basic and acidic residues" evidence="2">
    <location>
        <begin position="323"/>
        <end position="335"/>
    </location>
</feature>
<dbReference type="InterPro" id="IPR001623">
    <property type="entry name" value="DnaJ_domain"/>
</dbReference>
<organism evidence="4 5">
    <name type="scientific">Bionectria ochroleuca</name>
    <name type="common">Gliocladium roseum</name>
    <dbReference type="NCBI Taxonomy" id="29856"/>
    <lineage>
        <taxon>Eukaryota</taxon>
        <taxon>Fungi</taxon>
        <taxon>Dikarya</taxon>
        <taxon>Ascomycota</taxon>
        <taxon>Pezizomycotina</taxon>
        <taxon>Sordariomycetes</taxon>
        <taxon>Hypocreomycetidae</taxon>
        <taxon>Hypocreales</taxon>
        <taxon>Bionectriaceae</taxon>
        <taxon>Clonostachys</taxon>
    </lineage>
</organism>
<dbReference type="AlphaFoldDB" id="A0A8H7TVL2"/>
<feature type="compositionally biased region" description="Low complexity" evidence="2">
    <location>
        <begin position="639"/>
        <end position="657"/>
    </location>
</feature>
<evidence type="ECO:0000256" key="2">
    <source>
        <dbReference type="SAM" id="MobiDB-lite"/>
    </source>
</evidence>
<dbReference type="SUPFAM" id="SSF46565">
    <property type="entry name" value="Chaperone J-domain"/>
    <property type="match status" value="1"/>
</dbReference>
<dbReference type="InterPro" id="IPR036869">
    <property type="entry name" value="J_dom_sf"/>
</dbReference>
<dbReference type="FunFam" id="1.10.287.110:FF:000028">
    <property type="entry name" value="DnaJ domain protein"/>
    <property type="match status" value="1"/>
</dbReference>
<feature type="compositionally biased region" description="Basic and acidic residues" evidence="2">
    <location>
        <begin position="276"/>
        <end position="287"/>
    </location>
</feature>
<dbReference type="PROSITE" id="PS51257">
    <property type="entry name" value="PROKAR_LIPOPROTEIN"/>
    <property type="match status" value="1"/>
</dbReference>
<evidence type="ECO:0000256" key="1">
    <source>
        <dbReference type="ARBA" id="ARBA00023186"/>
    </source>
</evidence>
<evidence type="ECO:0000313" key="5">
    <source>
        <dbReference type="Proteomes" id="UP000616885"/>
    </source>
</evidence>
<sequence length="657" mass="72991">MTTGAGKCRICYKWQKRTPVLSNSHPFWTGGSCSLLDTVDEEPSTWQPAKATSASAEATYVVASTGSWTALAHPFHLCPSILRSACEISSHTDAPGRKSLLTIISLPWHRPSCLPTTVTPTIWYCTSRKYRYLYLQRTKATAGNQSGLKMVVDTAYYDTLGVQPTATELEIKKAYRKLAIIHHPDKNPNDPTAHEKFQSIGEAYQVLSDKDLRAAYDKYGKDHAKPQEGFADPAEFFSNIFGGEAFVDWIGEISLMKDLTATMDIAMQEEEQKLDGDAVKGNIKGEAEFPGTEEAIKESLKSDEKAQAGTTTTAAPAHGSRGRVRDEERQRRPPRYDAASPAPSASSTPGTHTPRSTQIPLRPALTDKSHEDLQASAEADPEDPNQKKKAGLTKEQREQLAAYEKERARIRQERVDTLVRKLIDRLSVWTETDKSADVTRAFQEKTRLEVENLKMESFGIDILHAIGQTYVSKASTLLRSQKFLGIGGFFSKLRDKGNMVKETWNTITSAIDAQQTMEQMARMEEQGGEDWNDEKRAEYERRVTGKILTAAWRGSKFEIQGVLREVCDVVLNDKKVPLNKRLERAQALVLIGDIFNKAARSPEEEGDYLIFEQLVAEAAIKKDKNEEKKRKKDKKDGYSAAAAASSNSASAAATSSV</sequence>
<evidence type="ECO:0000313" key="4">
    <source>
        <dbReference type="EMBL" id="KAF9758932.1"/>
    </source>
</evidence>
<keyword evidence="1" id="KW-0143">Chaperone</keyword>
<feature type="compositionally biased region" description="Polar residues" evidence="2">
    <location>
        <begin position="348"/>
        <end position="359"/>
    </location>
</feature>
<name>A0A8H7TVL2_BIOOC</name>
<feature type="compositionally biased region" description="Low complexity" evidence="2">
    <location>
        <begin position="307"/>
        <end position="317"/>
    </location>
</feature>
<feature type="region of interest" description="Disordered" evidence="2">
    <location>
        <begin position="276"/>
        <end position="398"/>
    </location>
</feature>
<dbReference type="PRINTS" id="PR00625">
    <property type="entry name" value="JDOMAIN"/>
</dbReference>
<feature type="compositionally biased region" description="Low complexity" evidence="2">
    <location>
        <begin position="336"/>
        <end position="347"/>
    </location>
</feature>
<feature type="region of interest" description="Disordered" evidence="2">
    <location>
        <begin position="624"/>
        <end position="657"/>
    </location>
</feature>
<protein>
    <recommendedName>
        <fullName evidence="3">J domain-containing protein</fullName>
    </recommendedName>
</protein>
<dbReference type="InterPro" id="IPR026894">
    <property type="entry name" value="DnaJ_X"/>
</dbReference>